<accession>A0A645FJJ7</accession>
<feature type="domain" description="Fumarase C C-terminal" evidence="1">
    <location>
        <begin position="74"/>
        <end position="126"/>
    </location>
</feature>
<dbReference type="InterPro" id="IPR018951">
    <property type="entry name" value="Fumarase_C_C"/>
</dbReference>
<dbReference type="Pfam" id="PF10415">
    <property type="entry name" value="FumaraseC_C"/>
    <property type="match status" value="1"/>
</dbReference>
<reference evidence="2" key="1">
    <citation type="submission" date="2019-08" db="EMBL/GenBank/DDBJ databases">
        <authorList>
            <person name="Kucharzyk K."/>
            <person name="Murdoch R.W."/>
            <person name="Higgins S."/>
            <person name="Loffler F."/>
        </authorList>
    </citation>
    <scope>NUCLEOTIDE SEQUENCE</scope>
</reference>
<comment type="caution">
    <text evidence="2">The sequence shown here is derived from an EMBL/GenBank/DDBJ whole genome shotgun (WGS) entry which is preliminary data.</text>
</comment>
<dbReference type="SUPFAM" id="SSF48557">
    <property type="entry name" value="L-aspartase-like"/>
    <property type="match status" value="1"/>
</dbReference>
<proteinExistence type="predicted"/>
<gene>
    <name evidence="2" type="primary">fumC_20</name>
    <name evidence="2" type="ORF">SDC9_161466</name>
</gene>
<dbReference type="GO" id="GO:0006106">
    <property type="term" value="P:fumarate metabolic process"/>
    <property type="evidence" value="ECO:0007669"/>
    <property type="project" value="InterPro"/>
</dbReference>
<organism evidence="2">
    <name type="scientific">bioreactor metagenome</name>
    <dbReference type="NCBI Taxonomy" id="1076179"/>
    <lineage>
        <taxon>unclassified sequences</taxon>
        <taxon>metagenomes</taxon>
        <taxon>ecological metagenomes</taxon>
    </lineage>
</organism>
<dbReference type="GO" id="GO:0006099">
    <property type="term" value="P:tricarboxylic acid cycle"/>
    <property type="evidence" value="ECO:0007669"/>
    <property type="project" value="InterPro"/>
</dbReference>
<dbReference type="GO" id="GO:0006108">
    <property type="term" value="P:malate metabolic process"/>
    <property type="evidence" value="ECO:0007669"/>
    <property type="project" value="TreeGrafter"/>
</dbReference>
<evidence type="ECO:0000259" key="1">
    <source>
        <dbReference type="Pfam" id="PF10415"/>
    </source>
</evidence>
<dbReference type="InterPro" id="IPR008948">
    <property type="entry name" value="L-Aspartase-like"/>
</dbReference>
<dbReference type="Gene3D" id="1.20.200.10">
    <property type="entry name" value="Fumarase/aspartase (Central domain)"/>
    <property type="match status" value="1"/>
</dbReference>
<protein>
    <submittedName>
        <fullName evidence="2">Fumarate hydratase class II</fullName>
        <ecNumber evidence="2">4.2.1.2</ecNumber>
    </submittedName>
</protein>
<dbReference type="FunFam" id="1.10.40.30:FF:000002">
    <property type="entry name" value="Fumarate hydratase class II"/>
    <property type="match status" value="1"/>
</dbReference>
<keyword evidence="2" id="KW-0456">Lyase</keyword>
<dbReference type="EMBL" id="VSSQ01060734">
    <property type="protein sequence ID" value="MPN14140.1"/>
    <property type="molecule type" value="Genomic_DNA"/>
</dbReference>
<dbReference type="PANTHER" id="PTHR11444:SF1">
    <property type="entry name" value="FUMARATE HYDRATASE, MITOCHONDRIAL"/>
    <property type="match status" value="1"/>
</dbReference>
<evidence type="ECO:0000313" key="2">
    <source>
        <dbReference type="EMBL" id="MPN14140.1"/>
    </source>
</evidence>
<dbReference type="AlphaFoldDB" id="A0A645FJJ7"/>
<dbReference type="PANTHER" id="PTHR11444">
    <property type="entry name" value="ASPARTATEAMMONIA/ARGININOSUCCINATE/ADENYLOSUCCINATE LYASE"/>
    <property type="match status" value="1"/>
</dbReference>
<dbReference type="GO" id="GO:0004333">
    <property type="term" value="F:fumarate hydratase activity"/>
    <property type="evidence" value="ECO:0007669"/>
    <property type="project" value="UniProtKB-EC"/>
</dbReference>
<dbReference type="EC" id="4.2.1.2" evidence="2"/>
<name>A0A645FJJ7_9ZZZZ</name>
<sequence>MVAIQVMGNDTAVGIAASQGNFELNVYMPVLIYNFLQSCRLLADVMISFEKNCVAGITPNNEKIEHNLNNSLMLVTALSPHIGYDKAAEIAKTAHKNGTSLKEAALALQYVTEEEFSMWVQPKNMVGPHA</sequence>
<dbReference type="Gene3D" id="1.10.40.30">
    <property type="entry name" value="Fumarase/aspartase (C-terminal domain)"/>
    <property type="match status" value="1"/>
</dbReference>
<dbReference type="InterPro" id="IPR005677">
    <property type="entry name" value="Fum_hydII"/>
</dbReference>